<dbReference type="EMBL" id="RZTZ01000002">
    <property type="protein sequence ID" value="RVT65306.1"/>
    <property type="molecule type" value="Genomic_DNA"/>
</dbReference>
<gene>
    <name evidence="1" type="ORF">EM808_07310</name>
</gene>
<protein>
    <submittedName>
        <fullName evidence="1">Uncharacterized protein</fullName>
    </submittedName>
</protein>
<organism evidence="1 2">
    <name type="scientific">Niallia taxi</name>
    <dbReference type="NCBI Taxonomy" id="2499688"/>
    <lineage>
        <taxon>Bacteria</taxon>
        <taxon>Bacillati</taxon>
        <taxon>Bacillota</taxon>
        <taxon>Bacilli</taxon>
        <taxon>Bacillales</taxon>
        <taxon>Bacillaceae</taxon>
        <taxon>Niallia</taxon>
    </lineage>
</organism>
<dbReference type="RefSeq" id="WP_127737525.1">
    <property type="nucleotide sequence ID" value="NZ_CAJCKN010000100.1"/>
</dbReference>
<accession>A0A437KE57</accession>
<reference evidence="1 2" key="1">
    <citation type="submission" date="2019-01" db="EMBL/GenBank/DDBJ databases">
        <title>Bacillus sp. M5HDSG1-1, whole genome shotgun sequence.</title>
        <authorList>
            <person name="Tuo L."/>
        </authorList>
    </citation>
    <scope>NUCLEOTIDE SEQUENCE [LARGE SCALE GENOMIC DNA]</scope>
    <source>
        <strain evidence="1 2">M5HDSG1-1</strain>
    </source>
</reference>
<comment type="caution">
    <text evidence="1">The sequence shown here is derived from an EMBL/GenBank/DDBJ whole genome shotgun (WGS) entry which is preliminary data.</text>
</comment>
<proteinExistence type="predicted"/>
<dbReference type="Proteomes" id="UP000288024">
    <property type="component" value="Unassembled WGS sequence"/>
</dbReference>
<evidence type="ECO:0000313" key="2">
    <source>
        <dbReference type="Proteomes" id="UP000288024"/>
    </source>
</evidence>
<sequence>MRTKAKIIGTKYKPDYVRPRYVVKMETQDGKFLIIDFDYTETSKLKSYTPRSVNYDGEDYGSKLSWYTKAEESMTVQKFLAIIAVKMDKKYLPALSK</sequence>
<evidence type="ECO:0000313" key="1">
    <source>
        <dbReference type="EMBL" id="RVT65306.1"/>
    </source>
</evidence>
<dbReference type="AlphaFoldDB" id="A0A437KE57"/>
<keyword evidence="2" id="KW-1185">Reference proteome</keyword>
<name>A0A437KE57_9BACI</name>